<feature type="region of interest" description="Disordered" evidence="1">
    <location>
        <begin position="168"/>
        <end position="215"/>
    </location>
</feature>
<name>A0A665T3M5_ECHNA</name>
<feature type="domain" description="DUF1279" evidence="3">
    <location>
        <begin position="215"/>
        <end position="302"/>
    </location>
</feature>
<evidence type="ECO:0000256" key="1">
    <source>
        <dbReference type="SAM" id="MobiDB-lite"/>
    </source>
</evidence>
<evidence type="ECO:0000313" key="4">
    <source>
        <dbReference type="Ensembl" id="ENSENLP00000001093.1"/>
    </source>
</evidence>
<evidence type="ECO:0000259" key="3">
    <source>
        <dbReference type="Pfam" id="PF06916"/>
    </source>
</evidence>
<feature type="transmembrane region" description="Helical" evidence="2">
    <location>
        <begin position="287"/>
        <end position="307"/>
    </location>
</feature>
<gene>
    <name evidence="4" type="primary">fam210b</name>
</gene>
<evidence type="ECO:0000256" key="2">
    <source>
        <dbReference type="SAM" id="Phobius"/>
    </source>
</evidence>
<dbReference type="PANTHER" id="PTHR21377:SF0">
    <property type="entry name" value="PROTEIN FAM210B, MITOCHONDRIAL"/>
    <property type="match status" value="1"/>
</dbReference>
<feature type="compositionally biased region" description="Basic and acidic residues" evidence="1">
    <location>
        <begin position="170"/>
        <end position="191"/>
    </location>
</feature>
<sequence>MPPPSTSAWSVRSLAAGDNRSAEDRRETGDRRTEDRGQTACFQPLPGFELDRTRTRMLLCRRLCAAAVLDPVFRPPGSFGAAVPAKSLRSRSVAHRPAGTWEPWPGWGGRVATIAANLSRSGHGGGGGAVLDTGSSSMSDPGGRAVFAGHSGLCTAVNTGASSAAAAAQKKGDAGEDTNKDTDKDTDKGNLKEASTTEKAPGEAEPEEEKPNKTQQLKKVFKEYGAVGVSFHIGISLMSLGMFYLLISSGIDMASILCKLGFNEVIVRSKMAAGTSTFVLAYAIHKLFAPVRISITLVSVPLIVRYFRKTGLFKPPTAAP</sequence>
<reference evidence="4" key="1">
    <citation type="submission" date="2021-04" db="EMBL/GenBank/DDBJ databases">
        <authorList>
            <consortium name="Wellcome Sanger Institute Data Sharing"/>
        </authorList>
    </citation>
    <scope>NUCLEOTIDE SEQUENCE [LARGE SCALE GENOMIC DNA]</scope>
</reference>
<feature type="compositionally biased region" description="Polar residues" evidence="1">
    <location>
        <begin position="1"/>
        <end position="10"/>
    </location>
</feature>
<dbReference type="AlphaFoldDB" id="A0A665T3M5"/>
<evidence type="ECO:0000313" key="5">
    <source>
        <dbReference type="Proteomes" id="UP000472264"/>
    </source>
</evidence>
<feature type="transmembrane region" description="Helical" evidence="2">
    <location>
        <begin position="224"/>
        <end position="247"/>
    </location>
</feature>
<feature type="region of interest" description="Disordered" evidence="1">
    <location>
        <begin position="1"/>
        <end position="41"/>
    </location>
</feature>
<dbReference type="InterPro" id="IPR045866">
    <property type="entry name" value="FAM210A/B-like"/>
</dbReference>
<dbReference type="GO" id="GO:0005739">
    <property type="term" value="C:mitochondrion"/>
    <property type="evidence" value="ECO:0007669"/>
    <property type="project" value="TreeGrafter"/>
</dbReference>
<keyword evidence="2" id="KW-0472">Membrane</keyword>
<reference evidence="4" key="3">
    <citation type="submission" date="2025-09" db="UniProtKB">
        <authorList>
            <consortium name="Ensembl"/>
        </authorList>
    </citation>
    <scope>IDENTIFICATION</scope>
</reference>
<keyword evidence="5" id="KW-1185">Reference proteome</keyword>
<dbReference type="PANTHER" id="PTHR21377">
    <property type="entry name" value="PROTEIN FAM210B, MITOCHONDRIAL"/>
    <property type="match status" value="1"/>
</dbReference>
<dbReference type="InParanoid" id="A0A665T3M5"/>
<organism evidence="4 5">
    <name type="scientific">Echeneis naucrates</name>
    <name type="common">Live sharksucker</name>
    <dbReference type="NCBI Taxonomy" id="173247"/>
    <lineage>
        <taxon>Eukaryota</taxon>
        <taxon>Metazoa</taxon>
        <taxon>Chordata</taxon>
        <taxon>Craniata</taxon>
        <taxon>Vertebrata</taxon>
        <taxon>Euteleostomi</taxon>
        <taxon>Actinopterygii</taxon>
        <taxon>Neopterygii</taxon>
        <taxon>Teleostei</taxon>
        <taxon>Neoteleostei</taxon>
        <taxon>Acanthomorphata</taxon>
        <taxon>Carangaria</taxon>
        <taxon>Carangiformes</taxon>
        <taxon>Echeneidae</taxon>
        <taxon>Echeneis</taxon>
    </lineage>
</organism>
<dbReference type="Pfam" id="PF06916">
    <property type="entry name" value="FAM210A-B_dom"/>
    <property type="match status" value="1"/>
</dbReference>
<accession>A0A665T3M5</accession>
<dbReference type="InterPro" id="IPR009688">
    <property type="entry name" value="FAM210A/B-like_dom"/>
</dbReference>
<dbReference type="Proteomes" id="UP000472264">
    <property type="component" value="Chromosome 5"/>
</dbReference>
<keyword evidence="2" id="KW-1133">Transmembrane helix</keyword>
<dbReference type="Ensembl" id="ENSENLT00000001248.1">
    <property type="protein sequence ID" value="ENSENLP00000001093.1"/>
    <property type="gene ID" value="ENSENLG00000000717.1"/>
</dbReference>
<protein>
    <submittedName>
        <fullName evidence="4">Family with sequence similarity 210 member B</fullName>
    </submittedName>
</protein>
<reference evidence="4" key="2">
    <citation type="submission" date="2025-08" db="UniProtKB">
        <authorList>
            <consortium name="Ensembl"/>
        </authorList>
    </citation>
    <scope>IDENTIFICATION</scope>
</reference>
<proteinExistence type="predicted"/>
<feature type="compositionally biased region" description="Basic and acidic residues" evidence="1">
    <location>
        <begin position="20"/>
        <end position="37"/>
    </location>
</feature>
<feature type="region of interest" description="Disordered" evidence="1">
    <location>
        <begin position="119"/>
        <end position="143"/>
    </location>
</feature>
<keyword evidence="2" id="KW-0812">Transmembrane</keyword>